<keyword evidence="5" id="KW-0378">Hydrolase</keyword>
<dbReference type="Proteomes" id="UP000014500">
    <property type="component" value="Unassembled WGS sequence"/>
</dbReference>
<dbReference type="InterPro" id="IPR015868">
    <property type="entry name" value="Glutaminase"/>
</dbReference>
<name>T1IPF4_STRMM</name>
<dbReference type="EMBL" id="JH431261">
    <property type="status" value="NOT_ANNOTATED_CDS"/>
    <property type="molecule type" value="Genomic_DNA"/>
</dbReference>
<organism evidence="9 10">
    <name type="scientific">Strigamia maritima</name>
    <name type="common">European centipede</name>
    <name type="synonym">Geophilus maritimus</name>
    <dbReference type="NCBI Taxonomy" id="126957"/>
    <lineage>
        <taxon>Eukaryota</taxon>
        <taxon>Metazoa</taxon>
        <taxon>Ecdysozoa</taxon>
        <taxon>Arthropoda</taxon>
        <taxon>Myriapoda</taxon>
        <taxon>Chilopoda</taxon>
        <taxon>Pleurostigmophora</taxon>
        <taxon>Geophilomorpha</taxon>
        <taxon>Linotaeniidae</taxon>
        <taxon>Strigamia</taxon>
    </lineage>
</organism>
<dbReference type="GO" id="GO:0004359">
    <property type="term" value="F:glutaminase activity"/>
    <property type="evidence" value="ECO:0007669"/>
    <property type="project" value="UniProtKB-EC"/>
</dbReference>
<comment type="similarity">
    <text evidence="1">Belongs to the glutaminase family.</text>
</comment>
<evidence type="ECO:0000256" key="2">
    <source>
        <dbReference type="ARBA" id="ARBA00011881"/>
    </source>
</evidence>
<dbReference type="InterPro" id="IPR041541">
    <property type="entry name" value="Glutaminase_EF-hand"/>
</dbReference>
<evidence type="ECO:0000256" key="7">
    <source>
        <dbReference type="ARBA" id="ARBA00049534"/>
    </source>
</evidence>
<evidence type="ECO:0000259" key="8">
    <source>
        <dbReference type="Pfam" id="PF17959"/>
    </source>
</evidence>
<dbReference type="Pfam" id="PF17959">
    <property type="entry name" value="EF-hand_14"/>
    <property type="match status" value="1"/>
</dbReference>
<feature type="domain" description="Glutaminase EF-hand" evidence="8">
    <location>
        <begin position="123"/>
        <end position="212"/>
    </location>
</feature>
<dbReference type="SUPFAM" id="SSF56601">
    <property type="entry name" value="beta-lactamase/transpeptidase-like"/>
    <property type="match status" value="1"/>
</dbReference>
<sequence length="471" mass="53079">MSVSTHLASQLKNLRVVLRQPLSPKQIRKRQILNLNCLPPSCNTEFGASVPIRNAATSCACAAASLPSSPRRQFHEGTTFNKSHNKAGIIHPVDEFKVGDVAKEKKEDSDHESSSTNLHQHNVDDILFALFKNEENLVPVGKFLAALRATGLRKTDPRLRELMNNLKTVREQKFGEIGSAEALTLDKETFKSVILENIVLISRAFRGQFVVPDFTNFCKYIEEFYWKCKSNHAGKVANYIPQLDRFSPDYWGVSLCTVDGQRYSIGDIEVPFTVQSCSKPLTYAIALNEVGAEVVHKYVGQEPSGRMFNELILDYNKKPHNPMINAGAIIICSLLQRLVEPQMKVSDKFDFVTNYFKRLTGYEFLGFNNSTFLSERDAADRNYALGFYMREHKCFPEKCNLRETMDFYFQLCALEANCESMSVIAATLANGGICPTTGEKVFQTHAVRDVLSLMHSCGMYDYSGQFAFKVT</sequence>
<dbReference type="Pfam" id="PF04960">
    <property type="entry name" value="Glutaminase"/>
    <property type="match status" value="1"/>
</dbReference>
<dbReference type="HOGENOM" id="CLU_580505_0_0_1"/>
<keyword evidence="6" id="KW-0040">ANK repeat</keyword>
<evidence type="ECO:0000256" key="6">
    <source>
        <dbReference type="ARBA" id="ARBA00023043"/>
    </source>
</evidence>
<evidence type="ECO:0000256" key="5">
    <source>
        <dbReference type="ARBA" id="ARBA00022801"/>
    </source>
</evidence>
<dbReference type="OMA" id="FACPLSG"/>
<dbReference type="eggNOG" id="KOG0506">
    <property type="taxonomic scope" value="Eukaryota"/>
</dbReference>
<accession>T1IPF4</accession>
<evidence type="ECO:0000256" key="1">
    <source>
        <dbReference type="ARBA" id="ARBA00011076"/>
    </source>
</evidence>
<dbReference type="Gene3D" id="3.40.710.10">
    <property type="entry name" value="DD-peptidase/beta-lactamase superfamily"/>
    <property type="match status" value="1"/>
</dbReference>
<keyword evidence="4" id="KW-0677">Repeat</keyword>
<protein>
    <recommendedName>
        <fullName evidence="3">glutaminase</fullName>
        <ecNumber evidence="3">3.5.1.2</ecNumber>
    </recommendedName>
</protein>
<dbReference type="Gene3D" id="1.10.238.210">
    <property type="match status" value="1"/>
</dbReference>
<dbReference type="GO" id="GO:0006537">
    <property type="term" value="P:glutamate biosynthetic process"/>
    <property type="evidence" value="ECO:0007669"/>
    <property type="project" value="TreeGrafter"/>
</dbReference>
<dbReference type="AlphaFoldDB" id="T1IPF4"/>
<dbReference type="FunFam" id="3.40.710.10:FF:000005">
    <property type="entry name" value="Glutaminase"/>
    <property type="match status" value="1"/>
</dbReference>
<reference evidence="9" key="2">
    <citation type="submission" date="2015-02" db="UniProtKB">
        <authorList>
            <consortium name="EnsemblMetazoa"/>
        </authorList>
    </citation>
    <scope>IDENTIFICATION</scope>
</reference>
<dbReference type="STRING" id="126957.T1IPF4"/>
<evidence type="ECO:0000256" key="3">
    <source>
        <dbReference type="ARBA" id="ARBA00012918"/>
    </source>
</evidence>
<dbReference type="PANTHER" id="PTHR12544:SF29">
    <property type="entry name" value="GLUTAMINASE"/>
    <property type="match status" value="1"/>
</dbReference>
<proteinExistence type="inferred from homology"/>
<evidence type="ECO:0000313" key="9">
    <source>
        <dbReference type="EnsemblMetazoa" id="SMAR002905-PA"/>
    </source>
</evidence>
<dbReference type="EnsemblMetazoa" id="SMAR002905-RA">
    <property type="protein sequence ID" value="SMAR002905-PA"/>
    <property type="gene ID" value="SMAR002905"/>
</dbReference>
<dbReference type="InterPro" id="IPR012338">
    <property type="entry name" value="Beta-lactam/transpept-like"/>
</dbReference>
<dbReference type="GO" id="GO:0006543">
    <property type="term" value="P:L-glutamine catabolic process"/>
    <property type="evidence" value="ECO:0007669"/>
    <property type="project" value="TreeGrafter"/>
</dbReference>
<dbReference type="PhylomeDB" id="T1IPF4"/>
<reference evidence="10" key="1">
    <citation type="submission" date="2011-05" db="EMBL/GenBank/DDBJ databases">
        <authorList>
            <person name="Richards S.R."/>
            <person name="Qu J."/>
            <person name="Jiang H."/>
            <person name="Jhangiani S.N."/>
            <person name="Agravi P."/>
            <person name="Goodspeed R."/>
            <person name="Gross S."/>
            <person name="Mandapat C."/>
            <person name="Jackson L."/>
            <person name="Mathew T."/>
            <person name="Pu L."/>
            <person name="Thornton R."/>
            <person name="Saada N."/>
            <person name="Wilczek-Boney K.B."/>
            <person name="Lee S."/>
            <person name="Kovar C."/>
            <person name="Wu Y."/>
            <person name="Scherer S.E."/>
            <person name="Worley K.C."/>
            <person name="Muzny D.M."/>
            <person name="Gibbs R."/>
        </authorList>
    </citation>
    <scope>NUCLEOTIDE SEQUENCE</scope>
    <source>
        <strain evidence="10">Brora</strain>
    </source>
</reference>
<comment type="catalytic activity">
    <reaction evidence="7">
        <text>L-glutamine + H2O = L-glutamate + NH4(+)</text>
        <dbReference type="Rhea" id="RHEA:15889"/>
        <dbReference type="ChEBI" id="CHEBI:15377"/>
        <dbReference type="ChEBI" id="CHEBI:28938"/>
        <dbReference type="ChEBI" id="CHEBI:29985"/>
        <dbReference type="ChEBI" id="CHEBI:58359"/>
        <dbReference type="EC" id="3.5.1.2"/>
    </reaction>
</comment>
<dbReference type="PANTHER" id="PTHR12544">
    <property type="entry name" value="GLUTAMINASE"/>
    <property type="match status" value="1"/>
</dbReference>
<keyword evidence="10" id="KW-1185">Reference proteome</keyword>
<dbReference type="EC" id="3.5.1.2" evidence="3"/>
<evidence type="ECO:0000313" key="10">
    <source>
        <dbReference type="Proteomes" id="UP000014500"/>
    </source>
</evidence>
<evidence type="ECO:0000256" key="4">
    <source>
        <dbReference type="ARBA" id="ARBA00022737"/>
    </source>
</evidence>
<comment type="subunit">
    <text evidence="2">Homotetramer.</text>
</comment>